<gene>
    <name evidence="3" type="ORF">A2771_01440</name>
</gene>
<organism evidence="3 4">
    <name type="scientific">Candidatus Woesebacteria bacterium RIFCSPHIGHO2_01_FULL_38_26b</name>
    <dbReference type="NCBI Taxonomy" id="1802491"/>
    <lineage>
        <taxon>Bacteria</taxon>
        <taxon>Candidatus Woeseibacteriota</taxon>
    </lineage>
</organism>
<accession>A0A1F7Y235</accession>
<reference evidence="3 4" key="1">
    <citation type="journal article" date="2016" name="Nat. Commun.">
        <title>Thousands of microbial genomes shed light on interconnected biogeochemical processes in an aquifer system.</title>
        <authorList>
            <person name="Anantharaman K."/>
            <person name="Brown C.T."/>
            <person name="Hug L.A."/>
            <person name="Sharon I."/>
            <person name="Castelle C.J."/>
            <person name="Probst A.J."/>
            <person name="Thomas B.C."/>
            <person name="Singh A."/>
            <person name="Wilkins M.J."/>
            <person name="Karaoz U."/>
            <person name="Brodie E.L."/>
            <person name="Williams K.H."/>
            <person name="Hubbard S.S."/>
            <person name="Banfield J.F."/>
        </authorList>
    </citation>
    <scope>NUCLEOTIDE SEQUENCE [LARGE SCALE GENOMIC DNA]</scope>
</reference>
<dbReference type="AlphaFoldDB" id="A0A1F7Y235"/>
<protein>
    <submittedName>
        <fullName evidence="3">Uncharacterized protein</fullName>
    </submittedName>
</protein>
<dbReference type="Proteomes" id="UP000176741">
    <property type="component" value="Unassembled WGS sequence"/>
</dbReference>
<sequence>MVYLKHKFAKISLGIYLILNLVFAPVVNATEIIISDNGTGSDNSVSMEVGTTTIVEQTNNVNVENNVTVNSNTGDNVASDNSGDFAEITTGSTTTNIGIENNLNTSTASVSCCESNLSAEINGNGTGSGNNINVIEASSTTASINQTATVINTVQGHSNTGRNTADNNNGNVSITTGKIEIIGKIINGPINTSIINLPSGTSGFNAKVGSNGSDSKNAIFVDLLGNSSLYIINNAYLINDVNWDLETGKNVASDNNGNVSIDSGDILFDFFISNNANINITDITCCDIFDPGEPEEKQEEEEETPEEEVNEEDSDDDNDDDEGEILDEAAAIEAGGPGIAGLSDTSSENAQTLFFWAGLIMMILGVRFIGQNISSKKLEIFKN</sequence>
<feature type="compositionally biased region" description="Acidic residues" evidence="1">
    <location>
        <begin position="290"/>
        <end position="322"/>
    </location>
</feature>
<proteinExistence type="predicted"/>
<evidence type="ECO:0000313" key="4">
    <source>
        <dbReference type="Proteomes" id="UP000176741"/>
    </source>
</evidence>
<name>A0A1F7Y235_9BACT</name>
<keyword evidence="2" id="KW-0812">Transmembrane</keyword>
<evidence type="ECO:0000256" key="2">
    <source>
        <dbReference type="SAM" id="Phobius"/>
    </source>
</evidence>
<feature type="region of interest" description="Disordered" evidence="1">
    <location>
        <begin position="289"/>
        <end position="322"/>
    </location>
</feature>
<keyword evidence="2" id="KW-1133">Transmembrane helix</keyword>
<evidence type="ECO:0000313" key="3">
    <source>
        <dbReference type="EMBL" id="OGM20605.1"/>
    </source>
</evidence>
<feature type="transmembrane region" description="Helical" evidence="2">
    <location>
        <begin position="353"/>
        <end position="370"/>
    </location>
</feature>
<dbReference type="EMBL" id="MGGD01000030">
    <property type="protein sequence ID" value="OGM20605.1"/>
    <property type="molecule type" value="Genomic_DNA"/>
</dbReference>
<keyword evidence="2" id="KW-0472">Membrane</keyword>
<comment type="caution">
    <text evidence="3">The sequence shown here is derived from an EMBL/GenBank/DDBJ whole genome shotgun (WGS) entry which is preliminary data.</text>
</comment>
<evidence type="ECO:0000256" key="1">
    <source>
        <dbReference type="SAM" id="MobiDB-lite"/>
    </source>
</evidence>